<accession>A0A9E6MPT3</accession>
<name>A0A9E6MPT3_9ACTN</name>
<evidence type="ECO:0000313" key="4">
    <source>
        <dbReference type="Proteomes" id="UP000671910"/>
    </source>
</evidence>
<dbReference type="EMBL" id="CP072829">
    <property type="protein sequence ID" value="QTU83895.1"/>
    <property type="molecule type" value="Genomic_DNA"/>
</dbReference>
<dbReference type="EMBL" id="WPCR01000005">
    <property type="protein sequence ID" value="NHM14022.1"/>
    <property type="molecule type" value="Genomic_DNA"/>
</dbReference>
<gene>
    <name evidence="1" type="ORF">GMI68_04465</name>
    <name evidence="2" type="ORF">J7S26_05840</name>
</gene>
<dbReference type="AlphaFoldDB" id="A0A9E6MPT3"/>
<dbReference type="Proteomes" id="UP000671910">
    <property type="component" value="Chromosome"/>
</dbReference>
<reference evidence="2" key="2">
    <citation type="submission" date="2021-04" db="EMBL/GenBank/DDBJ databases">
        <title>Novel species in family Eggerthellaceae.</title>
        <authorList>
            <person name="Zhang G."/>
        </authorList>
    </citation>
    <scope>NUCLEOTIDE SEQUENCE</scope>
    <source>
        <strain evidence="2">Zg-886</strain>
    </source>
</reference>
<keyword evidence="3" id="KW-1185">Reference proteome</keyword>
<dbReference type="KEGG" id="ebz:J7S26_05840"/>
<evidence type="ECO:0000313" key="3">
    <source>
        <dbReference type="Proteomes" id="UP000636394"/>
    </source>
</evidence>
<dbReference type="RefSeq" id="WP_165058798.1">
    <property type="nucleotide sequence ID" value="NZ_CP072829.1"/>
</dbReference>
<evidence type="ECO:0000313" key="2">
    <source>
        <dbReference type="EMBL" id="QTU83895.1"/>
    </source>
</evidence>
<organism evidence="2 4">
    <name type="scientific">Xiamenia xianingshaonis</name>
    <dbReference type="NCBI Taxonomy" id="2682776"/>
    <lineage>
        <taxon>Bacteria</taxon>
        <taxon>Bacillati</taxon>
        <taxon>Actinomycetota</taxon>
        <taxon>Coriobacteriia</taxon>
        <taxon>Eggerthellales</taxon>
        <taxon>Eggerthellaceae</taxon>
        <taxon>Xiamenia</taxon>
    </lineage>
</organism>
<reference evidence="1 3" key="1">
    <citation type="submission" date="2019-11" db="EMBL/GenBank/DDBJ databases">
        <title>Eggerthellaceae novel genus isolated from the rectal contents of marmort.</title>
        <authorList>
            <person name="Zhang G."/>
        </authorList>
    </citation>
    <scope>NUCLEOTIDE SEQUENCE [LARGE SCALE GENOMIC DNA]</scope>
    <source>
        <strain evidence="3">zg-886</strain>
        <strain evidence="1">Zg-886</strain>
    </source>
</reference>
<proteinExistence type="predicted"/>
<evidence type="ECO:0008006" key="5">
    <source>
        <dbReference type="Google" id="ProtNLM"/>
    </source>
</evidence>
<sequence>MPMPVAPRRLSDRHLFAQVLYENPELCRQVLERVLRLCIGSVEFTADQAELYPPERRAVRCKAQAQDSQASFYVEMRMDPEGDAARRMRFCHSRFDQEFSEQGCTPEEAPRVFNVFFCLADPFGFGRPVYTFRRMCDEDASVSFGDGQLDIVLAADGNLSLAPGPVASLLAYFKTGEVDGCDGLVVHLDKAAEAVRTTRSWNESVRRYEEDRAFSQSQAWESGMQAGRELERAELLDRLVEEGLIALEEARRCRTGESSAALALAPALGAVS</sequence>
<evidence type="ECO:0000313" key="1">
    <source>
        <dbReference type="EMBL" id="NHM14022.1"/>
    </source>
</evidence>
<protein>
    <recommendedName>
        <fullName evidence="5">Rpn family recombination-promoting nuclease/putative transposase</fullName>
    </recommendedName>
</protein>
<dbReference type="Proteomes" id="UP000636394">
    <property type="component" value="Unassembled WGS sequence"/>
</dbReference>